<keyword evidence="4" id="KW-0238">DNA-binding</keyword>
<dbReference type="GO" id="GO:0003700">
    <property type="term" value="F:DNA-binding transcription factor activity"/>
    <property type="evidence" value="ECO:0007669"/>
    <property type="project" value="InterPro"/>
</dbReference>
<dbReference type="EMBL" id="CP080507">
    <property type="protein sequence ID" value="QYM80167.1"/>
    <property type="molecule type" value="Genomic_DNA"/>
</dbReference>
<keyword evidence="2" id="KW-0804">Transcription</keyword>
<dbReference type="InterPro" id="IPR014036">
    <property type="entry name" value="DeoR-like_C"/>
</dbReference>
<dbReference type="GO" id="GO:0003677">
    <property type="term" value="F:DNA binding"/>
    <property type="evidence" value="ECO:0007669"/>
    <property type="project" value="UniProtKB-KW"/>
</dbReference>
<sequence>MTHKQRIDLIERFIREHQYADLRTLAEKFAGSLSTVRRALDHLETCGIVRRHHGGASLVEADAVAQEYDFIARNQRHPEEKFAIASLIAAQVQPGMTVILDGGSTTFAVARLLADKRLQVITNSLPVAGFFGEIGSVETIVTGGSIYSRLGVLVGPMCEQSFEQTHADLAILGGAGITESGIWNHNTLIVAAQRKMIAAAERTIFALDNSKFGRKALSLTTPFDPRFTIVTDVRPTPAVVKAIHASGAKLTLTGKRPA</sequence>
<dbReference type="PANTHER" id="PTHR30363">
    <property type="entry name" value="HTH-TYPE TRANSCRIPTIONAL REGULATOR SRLR-RELATED"/>
    <property type="match status" value="1"/>
</dbReference>
<name>A0A8F9XHE0_9BACT</name>
<dbReference type="SMART" id="SM00420">
    <property type="entry name" value="HTH_DEOR"/>
    <property type="match status" value="1"/>
</dbReference>
<evidence type="ECO:0000256" key="2">
    <source>
        <dbReference type="ARBA" id="ARBA00023163"/>
    </source>
</evidence>
<evidence type="ECO:0000313" key="5">
    <source>
        <dbReference type="Proteomes" id="UP000825051"/>
    </source>
</evidence>
<dbReference type="PROSITE" id="PS51000">
    <property type="entry name" value="HTH_DEOR_2"/>
    <property type="match status" value="1"/>
</dbReference>
<dbReference type="Proteomes" id="UP000825051">
    <property type="component" value="Chromosome"/>
</dbReference>
<accession>A0A8F9XHE0</accession>
<dbReference type="SMART" id="SM01134">
    <property type="entry name" value="DeoRC"/>
    <property type="match status" value="1"/>
</dbReference>
<dbReference type="KEGG" id="ole:K0B96_06005"/>
<evidence type="ECO:0000256" key="1">
    <source>
        <dbReference type="ARBA" id="ARBA00023015"/>
    </source>
</evidence>
<proteinExistence type="predicted"/>
<feature type="domain" description="HTH deoR-type" evidence="3">
    <location>
        <begin position="3"/>
        <end position="58"/>
    </location>
</feature>
<evidence type="ECO:0000259" key="3">
    <source>
        <dbReference type="PROSITE" id="PS51000"/>
    </source>
</evidence>
<dbReference type="SUPFAM" id="SSF100950">
    <property type="entry name" value="NagB/RpiA/CoA transferase-like"/>
    <property type="match status" value="1"/>
</dbReference>
<keyword evidence="5" id="KW-1185">Reference proteome</keyword>
<dbReference type="InterPro" id="IPR001034">
    <property type="entry name" value="DeoR_HTH"/>
</dbReference>
<dbReference type="SUPFAM" id="SSF46785">
    <property type="entry name" value="Winged helix' DNA-binding domain"/>
    <property type="match status" value="1"/>
</dbReference>
<reference evidence="4" key="1">
    <citation type="submission" date="2021-08" db="EMBL/GenBank/DDBJ databases">
        <title>Genome of a novel bacterium of the phylum Verrucomicrobia, Oleiharenicola sp. KSB-15.</title>
        <authorList>
            <person name="Chung J.-H."/>
            <person name="Ahn J.-H."/>
            <person name="Yoon Y."/>
            <person name="Kim D.-Y."/>
            <person name="An S.-H."/>
            <person name="Park I."/>
            <person name="Yeon J."/>
        </authorList>
    </citation>
    <scope>NUCLEOTIDE SEQUENCE</scope>
    <source>
        <strain evidence="4">KSB-15</strain>
    </source>
</reference>
<dbReference type="Pfam" id="PF08220">
    <property type="entry name" value="HTH_DeoR"/>
    <property type="match status" value="1"/>
</dbReference>
<dbReference type="Gene3D" id="3.40.50.1360">
    <property type="match status" value="1"/>
</dbReference>
<dbReference type="Pfam" id="PF00455">
    <property type="entry name" value="DeoRC"/>
    <property type="match status" value="1"/>
</dbReference>
<dbReference type="Gene3D" id="1.10.10.10">
    <property type="entry name" value="Winged helix-like DNA-binding domain superfamily/Winged helix DNA-binding domain"/>
    <property type="match status" value="1"/>
</dbReference>
<dbReference type="InterPro" id="IPR050313">
    <property type="entry name" value="Carb_Metab_HTH_regulators"/>
</dbReference>
<dbReference type="InterPro" id="IPR036390">
    <property type="entry name" value="WH_DNA-bd_sf"/>
</dbReference>
<dbReference type="InterPro" id="IPR036388">
    <property type="entry name" value="WH-like_DNA-bd_sf"/>
</dbReference>
<dbReference type="AlphaFoldDB" id="A0A8F9XHE0"/>
<organism evidence="4 5">
    <name type="scientific">Horticoccus luteus</name>
    <dbReference type="NCBI Taxonomy" id="2862869"/>
    <lineage>
        <taxon>Bacteria</taxon>
        <taxon>Pseudomonadati</taxon>
        <taxon>Verrucomicrobiota</taxon>
        <taxon>Opitutia</taxon>
        <taxon>Opitutales</taxon>
        <taxon>Opitutaceae</taxon>
        <taxon>Horticoccus</taxon>
    </lineage>
</organism>
<dbReference type="PRINTS" id="PR00037">
    <property type="entry name" value="HTHLACR"/>
</dbReference>
<gene>
    <name evidence="4" type="ORF">K0B96_06005</name>
</gene>
<protein>
    <submittedName>
        <fullName evidence="4">DeoR/GlpR family DNA-binding transcription regulator</fullName>
    </submittedName>
</protein>
<dbReference type="InterPro" id="IPR037171">
    <property type="entry name" value="NagB/RpiA_transferase-like"/>
</dbReference>
<dbReference type="RefSeq" id="WP_220164959.1">
    <property type="nucleotide sequence ID" value="NZ_CP080507.1"/>
</dbReference>
<dbReference type="PANTHER" id="PTHR30363:SF44">
    <property type="entry name" value="AGA OPERON TRANSCRIPTIONAL REPRESSOR-RELATED"/>
    <property type="match status" value="1"/>
</dbReference>
<evidence type="ECO:0000313" key="4">
    <source>
        <dbReference type="EMBL" id="QYM80167.1"/>
    </source>
</evidence>
<keyword evidence="1" id="KW-0805">Transcription regulation</keyword>